<dbReference type="Gene3D" id="3.40.50.150">
    <property type="entry name" value="Vaccinia Virus protein VP39"/>
    <property type="match status" value="1"/>
</dbReference>
<dbReference type="Pfam" id="PF08241">
    <property type="entry name" value="Methyltransf_11"/>
    <property type="match status" value="1"/>
</dbReference>
<dbReference type="SUPFAM" id="SSF53335">
    <property type="entry name" value="S-adenosyl-L-methionine-dependent methyltransferases"/>
    <property type="match status" value="1"/>
</dbReference>
<organism evidence="3 4">
    <name type="scientific">Desulfitobacterium metallireducens DSM 15288</name>
    <dbReference type="NCBI Taxonomy" id="871968"/>
    <lineage>
        <taxon>Bacteria</taxon>
        <taxon>Bacillati</taxon>
        <taxon>Bacillota</taxon>
        <taxon>Clostridia</taxon>
        <taxon>Eubacteriales</taxon>
        <taxon>Desulfitobacteriaceae</taxon>
        <taxon>Desulfitobacterium</taxon>
    </lineage>
</organism>
<evidence type="ECO:0000256" key="1">
    <source>
        <dbReference type="ARBA" id="ARBA00022679"/>
    </source>
</evidence>
<dbReference type="Proteomes" id="UP000010847">
    <property type="component" value="Chromosome"/>
</dbReference>
<keyword evidence="4" id="KW-1185">Reference proteome</keyword>
<dbReference type="PANTHER" id="PTHR44068">
    <property type="entry name" value="ZGC:194242"/>
    <property type="match status" value="1"/>
</dbReference>
<sequence length="286" mass="31866">MVSVENKRVEDMNYFELLAWLGIGSSHPGGFPATKLNLETVQIKSESYVLDAGCGSGLTACHLAKTTGCQIIGIDISPQMIEKATQRAKKEGVSHLIEFRVADVAHLPFAENSFDWVIAESITVFLDKVQVYKEFYRVLKPEGQVADLEMALLHELPAPLKPQLAECFGPSTNPLSFEEWCHSITEAGFQNVEIKNPQPLKNNGNLIASELKKDWILIKDLADKVSKQPGLIPRLQKNVSFTRRTQGYFGFGLIYGRKPTPPAPPVSPRLGFKRWLLNLIHAKQAK</sequence>
<dbReference type="AlphaFoldDB" id="W0E6W7"/>
<dbReference type="CDD" id="cd02440">
    <property type="entry name" value="AdoMet_MTases"/>
    <property type="match status" value="1"/>
</dbReference>
<reference evidence="3 4" key="1">
    <citation type="submission" date="2013-12" db="EMBL/GenBank/DDBJ databases">
        <authorList>
            <consortium name="DOE Joint Genome Institute"/>
            <person name="Smidt H."/>
            <person name="Huntemann M."/>
            <person name="Han J."/>
            <person name="Chen A."/>
            <person name="Kyrpides N."/>
            <person name="Mavromatis K."/>
            <person name="Markowitz V."/>
            <person name="Palaniappan K."/>
            <person name="Ivanova N."/>
            <person name="Schaumberg A."/>
            <person name="Pati A."/>
            <person name="Liolios K."/>
            <person name="Nordberg H.P."/>
            <person name="Cantor M.N."/>
            <person name="Hua S.X."/>
            <person name="Woyke T."/>
        </authorList>
    </citation>
    <scope>NUCLEOTIDE SEQUENCE [LARGE SCALE GENOMIC DNA]</scope>
    <source>
        <strain evidence="4">DSM 15288</strain>
    </source>
</reference>
<dbReference type="KEGG" id="dmt:DESME_05130"/>
<evidence type="ECO:0000259" key="2">
    <source>
        <dbReference type="Pfam" id="PF08241"/>
    </source>
</evidence>
<accession>W0E6W7</accession>
<dbReference type="GO" id="GO:0008757">
    <property type="term" value="F:S-adenosylmethionine-dependent methyltransferase activity"/>
    <property type="evidence" value="ECO:0007669"/>
    <property type="project" value="InterPro"/>
</dbReference>
<dbReference type="STRING" id="871968.DESME_05130"/>
<dbReference type="GO" id="GO:0032259">
    <property type="term" value="P:methylation"/>
    <property type="evidence" value="ECO:0007669"/>
    <property type="project" value="UniProtKB-KW"/>
</dbReference>
<dbReference type="PANTHER" id="PTHR44068:SF11">
    <property type="entry name" value="GERANYL DIPHOSPHATE 2-C-METHYLTRANSFERASE"/>
    <property type="match status" value="1"/>
</dbReference>
<name>W0E6W7_9FIRM</name>
<proteinExistence type="predicted"/>
<keyword evidence="1" id="KW-0808">Transferase</keyword>
<feature type="domain" description="Methyltransferase type 11" evidence="2">
    <location>
        <begin position="50"/>
        <end position="145"/>
    </location>
</feature>
<evidence type="ECO:0000313" key="3">
    <source>
        <dbReference type="EMBL" id="AHF06512.1"/>
    </source>
</evidence>
<dbReference type="EMBL" id="CP007032">
    <property type="protein sequence ID" value="AHF06512.1"/>
    <property type="molecule type" value="Genomic_DNA"/>
</dbReference>
<dbReference type="eggNOG" id="COG2226">
    <property type="taxonomic scope" value="Bacteria"/>
</dbReference>
<protein>
    <submittedName>
        <fullName evidence="3">Methylase</fullName>
    </submittedName>
</protein>
<dbReference type="RefSeq" id="WP_006714963.1">
    <property type="nucleotide sequence ID" value="NZ_CP007032.1"/>
</dbReference>
<dbReference type="InterPro" id="IPR050447">
    <property type="entry name" value="Erg6_SMT_methyltransf"/>
</dbReference>
<dbReference type="InterPro" id="IPR029063">
    <property type="entry name" value="SAM-dependent_MTases_sf"/>
</dbReference>
<keyword evidence="3" id="KW-0489">Methyltransferase</keyword>
<dbReference type="HOGENOM" id="CLU_039068_8_0_9"/>
<dbReference type="InterPro" id="IPR013216">
    <property type="entry name" value="Methyltransf_11"/>
</dbReference>
<evidence type="ECO:0000313" key="4">
    <source>
        <dbReference type="Proteomes" id="UP000010847"/>
    </source>
</evidence>
<dbReference type="OrthoDB" id="9772751at2"/>
<gene>
    <name evidence="3" type="ORF">DESME_05130</name>
</gene>